<proteinExistence type="predicted"/>
<organism evidence="2 3">
    <name type="scientific">Winogradskyella immobilis</name>
    <dbReference type="NCBI Taxonomy" id="2816852"/>
    <lineage>
        <taxon>Bacteria</taxon>
        <taxon>Pseudomonadati</taxon>
        <taxon>Bacteroidota</taxon>
        <taxon>Flavobacteriia</taxon>
        <taxon>Flavobacteriales</taxon>
        <taxon>Flavobacteriaceae</taxon>
        <taxon>Winogradskyella</taxon>
    </lineage>
</organism>
<accession>A0ABS8ELL1</accession>
<keyword evidence="3" id="KW-1185">Reference proteome</keyword>
<gene>
    <name evidence="2" type="ORF">J1C55_05790</name>
</gene>
<dbReference type="PANTHER" id="PTHR22916">
    <property type="entry name" value="GLYCOSYLTRANSFERASE"/>
    <property type="match status" value="1"/>
</dbReference>
<dbReference type="Gene3D" id="3.90.550.10">
    <property type="entry name" value="Spore Coat Polysaccharide Biosynthesis Protein SpsA, Chain A"/>
    <property type="match status" value="1"/>
</dbReference>
<dbReference type="SUPFAM" id="SSF53448">
    <property type="entry name" value="Nucleotide-diphospho-sugar transferases"/>
    <property type="match status" value="1"/>
</dbReference>
<comment type="caution">
    <text evidence="2">The sequence shown here is derived from an EMBL/GenBank/DDBJ whole genome shotgun (WGS) entry which is preliminary data.</text>
</comment>
<evidence type="ECO:0000259" key="1">
    <source>
        <dbReference type="Pfam" id="PF00535"/>
    </source>
</evidence>
<dbReference type="EMBL" id="JAFMPT010000005">
    <property type="protein sequence ID" value="MCC1484096.1"/>
    <property type="molecule type" value="Genomic_DNA"/>
</dbReference>
<dbReference type="Proteomes" id="UP000778797">
    <property type="component" value="Unassembled WGS sequence"/>
</dbReference>
<name>A0ABS8ELL1_9FLAO</name>
<sequence length="293" mass="33806">MTNQPLVSVICLCYNHANYVIEALNSVINQSYKNVELIVVDDCSSDNSLQLIKDWNLSHNILFIKNETNLGPTKAFNIALKQTKGEYIVDLAADDLLTHKSIEERVKTFESSTHQNLGIVFSNVESIDNNGNHIEYRYPIDKNGKAINQPKTGDVYAELLSTYYISASSMLIKKEVLDDLNGYDESLSYEDLDFWIRSSRNFTYDFTDAILIKKRILKNSLGKQFYLKQGKHLAKSTYMVCKKALKLNRNKVEHRALINRLNYEIRLNIKVGNYAITLKFMRLYFTTLIKTWS</sequence>
<dbReference type="PANTHER" id="PTHR22916:SF3">
    <property type="entry name" value="UDP-GLCNAC:BETAGAL BETA-1,3-N-ACETYLGLUCOSAMINYLTRANSFERASE-LIKE PROTEIN 1"/>
    <property type="match status" value="1"/>
</dbReference>
<dbReference type="Pfam" id="PF00535">
    <property type="entry name" value="Glycos_transf_2"/>
    <property type="match status" value="1"/>
</dbReference>
<reference evidence="2" key="1">
    <citation type="submission" date="2021-03" db="EMBL/GenBank/DDBJ databases">
        <authorList>
            <person name="Ping X."/>
        </authorList>
    </citation>
    <scope>NUCLEOTIDE SEQUENCE</scope>
    <source>
        <strain evidence="2">E313</strain>
    </source>
</reference>
<dbReference type="InterPro" id="IPR029044">
    <property type="entry name" value="Nucleotide-diphossugar_trans"/>
</dbReference>
<evidence type="ECO:0000313" key="3">
    <source>
        <dbReference type="Proteomes" id="UP000778797"/>
    </source>
</evidence>
<evidence type="ECO:0000313" key="2">
    <source>
        <dbReference type="EMBL" id="MCC1484096.1"/>
    </source>
</evidence>
<protein>
    <submittedName>
        <fullName evidence="2">Glycosyltransferase</fullName>
    </submittedName>
</protein>
<reference evidence="2" key="2">
    <citation type="submission" date="2021-10" db="EMBL/GenBank/DDBJ databases">
        <title>Genome of Winogradskyella sp. E313.</title>
        <authorList>
            <person name="Zhou Y."/>
        </authorList>
    </citation>
    <scope>NUCLEOTIDE SEQUENCE</scope>
    <source>
        <strain evidence="2">E313</strain>
    </source>
</reference>
<dbReference type="RefSeq" id="WP_227476541.1">
    <property type="nucleotide sequence ID" value="NZ_JAFMPT010000005.1"/>
</dbReference>
<feature type="domain" description="Glycosyltransferase 2-like" evidence="1">
    <location>
        <begin position="8"/>
        <end position="177"/>
    </location>
</feature>
<dbReference type="InterPro" id="IPR001173">
    <property type="entry name" value="Glyco_trans_2-like"/>
</dbReference>